<comment type="caution">
    <text evidence="5">The sequence shown here is derived from an EMBL/GenBank/DDBJ whole genome shotgun (WGS) entry which is preliminary data.</text>
</comment>
<gene>
    <name evidence="5" type="ORF">TsocGM_08985</name>
</gene>
<dbReference type="PROSITE" id="PS51186">
    <property type="entry name" value="GNAT"/>
    <property type="match status" value="1"/>
</dbReference>
<sequence length="166" mass="18485">MTATIRPARPEDSETIAGLIRELADYERLLHEAKATGDDIRRGLFGPRPFAEALIAEWDGVCVGFALFFHNYSTFRGQPGMYLEDLFVRPSHRGRGLGKALLASVARLAVERGCGRLEWSVLDWNEPSIGFYKALGARPMDDWTVYRVDEEPLRRLASFATAGAPG</sequence>
<dbReference type="PANTHER" id="PTHR10545:SF29">
    <property type="entry name" value="GH14572P-RELATED"/>
    <property type="match status" value="1"/>
</dbReference>
<keyword evidence="6" id="KW-1185">Reference proteome</keyword>
<proteinExistence type="inferred from homology"/>
<dbReference type="Gene3D" id="3.40.630.30">
    <property type="match status" value="1"/>
</dbReference>
<evidence type="ECO:0000256" key="3">
    <source>
        <dbReference type="ARBA" id="ARBA00023315"/>
    </source>
</evidence>
<evidence type="ECO:0000313" key="6">
    <source>
        <dbReference type="Proteomes" id="UP000280296"/>
    </source>
</evidence>
<reference evidence="5 6" key="2">
    <citation type="submission" date="2019-01" db="EMBL/GenBank/DDBJ databases">
        <title>Tautonia sociabilis, a novel thermotolerant planctomycete of Isosphaeraceae family, isolated from a 4000 m deep subterranean habitat.</title>
        <authorList>
            <person name="Kovaleva O.L."/>
            <person name="Elcheninov A.G."/>
            <person name="Van Heerden E."/>
            <person name="Toshchakov S.V."/>
            <person name="Novikov A."/>
            <person name="Bonch-Osmolovskaya E.A."/>
            <person name="Kublanov I.V."/>
        </authorList>
    </citation>
    <scope>NUCLEOTIDE SEQUENCE [LARGE SCALE GENOMIC DNA]</scope>
    <source>
        <strain evidence="5 6">GM2012</strain>
    </source>
</reference>
<dbReference type="FunFam" id="3.40.630.30:FF:000064">
    <property type="entry name" value="GNAT family acetyltransferase"/>
    <property type="match status" value="1"/>
</dbReference>
<protein>
    <submittedName>
        <fullName evidence="5">GNAT family N-acetyltransferase</fullName>
    </submittedName>
</protein>
<dbReference type="OrthoDB" id="9792929at2"/>
<dbReference type="InterPro" id="IPR016181">
    <property type="entry name" value="Acyl_CoA_acyltransferase"/>
</dbReference>
<dbReference type="Pfam" id="PF00583">
    <property type="entry name" value="Acetyltransf_1"/>
    <property type="match status" value="1"/>
</dbReference>
<name>A0A432MLI0_9BACT</name>
<dbReference type="RefSeq" id="WP_126724976.1">
    <property type="nucleotide sequence ID" value="NZ_RYZH01000014.1"/>
</dbReference>
<evidence type="ECO:0000313" key="5">
    <source>
        <dbReference type="EMBL" id="RUL88067.1"/>
    </source>
</evidence>
<reference evidence="5 6" key="1">
    <citation type="submission" date="2018-12" db="EMBL/GenBank/DDBJ databases">
        <authorList>
            <person name="Toschakov S.V."/>
        </authorList>
    </citation>
    <scope>NUCLEOTIDE SEQUENCE [LARGE SCALE GENOMIC DNA]</scope>
    <source>
        <strain evidence="5 6">GM2012</strain>
    </source>
</reference>
<organism evidence="5 6">
    <name type="scientific">Tautonia sociabilis</name>
    <dbReference type="NCBI Taxonomy" id="2080755"/>
    <lineage>
        <taxon>Bacteria</taxon>
        <taxon>Pseudomonadati</taxon>
        <taxon>Planctomycetota</taxon>
        <taxon>Planctomycetia</taxon>
        <taxon>Isosphaerales</taxon>
        <taxon>Isosphaeraceae</taxon>
        <taxon>Tautonia</taxon>
    </lineage>
</organism>
<dbReference type="CDD" id="cd04301">
    <property type="entry name" value="NAT_SF"/>
    <property type="match status" value="1"/>
</dbReference>
<keyword evidence="3" id="KW-0012">Acyltransferase</keyword>
<dbReference type="InterPro" id="IPR051016">
    <property type="entry name" value="Diverse_Substrate_AcTransf"/>
</dbReference>
<dbReference type="Proteomes" id="UP000280296">
    <property type="component" value="Unassembled WGS sequence"/>
</dbReference>
<dbReference type="AlphaFoldDB" id="A0A432MLI0"/>
<dbReference type="GO" id="GO:0008080">
    <property type="term" value="F:N-acetyltransferase activity"/>
    <property type="evidence" value="ECO:0007669"/>
    <property type="project" value="TreeGrafter"/>
</dbReference>
<evidence type="ECO:0000256" key="1">
    <source>
        <dbReference type="ARBA" id="ARBA00008694"/>
    </source>
</evidence>
<comment type="similarity">
    <text evidence="1">Belongs to the acetyltransferase family.</text>
</comment>
<evidence type="ECO:0000256" key="2">
    <source>
        <dbReference type="ARBA" id="ARBA00022679"/>
    </source>
</evidence>
<keyword evidence="2 5" id="KW-0808">Transferase</keyword>
<accession>A0A432MLI0</accession>
<dbReference type="InterPro" id="IPR000182">
    <property type="entry name" value="GNAT_dom"/>
</dbReference>
<dbReference type="EMBL" id="RYZH01000014">
    <property type="protein sequence ID" value="RUL88067.1"/>
    <property type="molecule type" value="Genomic_DNA"/>
</dbReference>
<feature type="domain" description="N-acetyltransferase" evidence="4">
    <location>
        <begin position="3"/>
        <end position="158"/>
    </location>
</feature>
<dbReference type="SUPFAM" id="SSF55729">
    <property type="entry name" value="Acyl-CoA N-acyltransferases (Nat)"/>
    <property type="match status" value="1"/>
</dbReference>
<evidence type="ECO:0000259" key="4">
    <source>
        <dbReference type="PROSITE" id="PS51186"/>
    </source>
</evidence>
<dbReference type="PANTHER" id="PTHR10545">
    <property type="entry name" value="DIAMINE N-ACETYLTRANSFERASE"/>
    <property type="match status" value="1"/>
</dbReference>